<accession>A0AAV0BAK7</accession>
<evidence type="ECO:0000313" key="2">
    <source>
        <dbReference type="Proteomes" id="UP001153365"/>
    </source>
</evidence>
<keyword evidence="2" id="KW-1185">Reference proteome</keyword>
<proteinExistence type="predicted"/>
<protein>
    <submittedName>
        <fullName evidence="1">Expressed protein</fullName>
    </submittedName>
</protein>
<dbReference type="Proteomes" id="UP001153365">
    <property type="component" value="Unassembled WGS sequence"/>
</dbReference>
<evidence type="ECO:0000313" key="1">
    <source>
        <dbReference type="EMBL" id="CAH7683260.1"/>
    </source>
</evidence>
<dbReference type="AlphaFoldDB" id="A0AAV0BAK7"/>
<comment type="caution">
    <text evidence="1">The sequence shown here is derived from an EMBL/GenBank/DDBJ whole genome shotgun (WGS) entry which is preliminary data.</text>
</comment>
<reference evidence="1" key="1">
    <citation type="submission" date="2022-06" db="EMBL/GenBank/DDBJ databases">
        <authorList>
            <consortium name="SYNGENTA / RWTH Aachen University"/>
        </authorList>
    </citation>
    <scope>NUCLEOTIDE SEQUENCE</scope>
</reference>
<sequence length="63" mass="7488">MGADWDGDVISKAWKLLQIHLRNKFPLNHQKAWECREAIVDTILKVTGRSDTYLVIGRFYWPW</sequence>
<dbReference type="EMBL" id="CALTRL010004590">
    <property type="protein sequence ID" value="CAH7683260.1"/>
    <property type="molecule type" value="Genomic_DNA"/>
</dbReference>
<organism evidence="1 2">
    <name type="scientific">Phakopsora pachyrhizi</name>
    <name type="common">Asian soybean rust disease fungus</name>
    <dbReference type="NCBI Taxonomy" id="170000"/>
    <lineage>
        <taxon>Eukaryota</taxon>
        <taxon>Fungi</taxon>
        <taxon>Dikarya</taxon>
        <taxon>Basidiomycota</taxon>
        <taxon>Pucciniomycotina</taxon>
        <taxon>Pucciniomycetes</taxon>
        <taxon>Pucciniales</taxon>
        <taxon>Phakopsoraceae</taxon>
        <taxon>Phakopsora</taxon>
    </lineage>
</organism>
<gene>
    <name evidence="1" type="ORF">PPACK8108_LOCUS16703</name>
</gene>
<name>A0AAV0BAK7_PHAPC</name>